<gene>
    <name evidence="1" type="ORF">HNQ92_004645</name>
</gene>
<keyword evidence="2" id="KW-1185">Reference proteome</keyword>
<sequence>MADNNFKYNIAMLPNHIQNTRQAHSEFVHFRDHVDMFVALQSKVATLHTLNIYIHYNLL</sequence>
<proteinExistence type="predicted"/>
<organism evidence="1 2">
    <name type="scientific">Rhabdobacter roseus</name>
    <dbReference type="NCBI Taxonomy" id="1655419"/>
    <lineage>
        <taxon>Bacteria</taxon>
        <taxon>Pseudomonadati</taxon>
        <taxon>Bacteroidota</taxon>
        <taxon>Cytophagia</taxon>
        <taxon>Cytophagales</taxon>
        <taxon>Cytophagaceae</taxon>
        <taxon>Rhabdobacter</taxon>
    </lineage>
</organism>
<comment type="caution">
    <text evidence="1">The sequence shown here is derived from an EMBL/GenBank/DDBJ whole genome shotgun (WGS) entry which is preliminary data.</text>
</comment>
<dbReference type="EMBL" id="JACHGF010000010">
    <property type="protein sequence ID" value="MBB5286484.1"/>
    <property type="molecule type" value="Genomic_DNA"/>
</dbReference>
<evidence type="ECO:0000313" key="1">
    <source>
        <dbReference type="EMBL" id="MBB5286484.1"/>
    </source>
</evidence>
<evidence type="ECO:0000313" key="2">
    <source>
        <dbReference type="Proteomes" id="UP000557307"/>
    </source>
</evidence>
<protein>
    <submittedName>
        <fullName evidence="1">Uncharacterized protein</fullName>
    </submittedName>
</protein>
<dbReference type="AlphaFoldDB" id="A0A840TT73"/>
<dbReference type="Proteomes" id="UP000557307">
    <property type="component" value="Unassembled WGS sequence"/>
</dbReference>
<reference evidence="1 2" key="1">
    <citation type="submission" date="2020-08" db="EMBL/GenBank/DDBJ databases">
        <title>Genomic Encyclopedia of Type Strains, Phase IV (KMG-IV): sequencing the most valuable type-strain genomes for metagenomic binning, comparative biology and taxonomic classification.</title>
        <authorList>
            <person name="Goeker M."/>
        </authorList>
    </citation>
    <scope>NUCLEOTIDE SEQUENCE [LARGE SCALE GENOMIC DNA]</scope>
    <source>
        <strain evidence="1 2">DSM 105074</strain>
    </source>
</reference>
<accession>A0A840TT73</accession>
<name>A0A840TT73_9BACT</name>